<feature type="domain" description="Serine aminopeptidase S33" evidence="1">
    <location>
        <begin position="35"/>
        <end position="272"/>
    </location>
</feature>
<protein>
    <submittedName>
        <fullName evidence="2">Alpha/beta hydrolase</fullName>
    </submittedName>
</protein>
<dbReference type="Pfam" id="PF12146">
    <property type="entry name" value="Hydrolase_4"/>
    <property type="match status" value="1"/>
</dbReference>
<accession>A0ABW0Q7S8</accession>
<comment type="caution">
    <text evidence="2">The sequence shown here is derived from an EMBL/GenBank/DDBJ whole genome shotgun (WGS) entry which is preliminary data.</text>
</comment>
<dbReference type="PANTHER" id="PTHR22946:SF0">
    <property type="entry name" value="DIENELACTONE HYDROLASE DOMAIN-CONTAINING PROTEIN"/>
    <property type="match status" value="1"/>
</dbReference>
<dbReference type="PANTHER" id="PTHR22946">
    <property type="entry name" value="DIENELACTONE HYDROLASE DOMAIN-CONTAINING PROTEIN-RELATED"/>
    <property type="match status" value="1"/>
</dbReference>
<dbReference type="Gene3D" id="3.40.50.1820">
    <property type="entry name" value="alpha/beta hydrolase"/>
    <property type="match status" value="1"/>
</dbReference>
<organism evidence="2 3">
    <name type="scientific">Polaromonas jejuensis</name>
    <dbReference type="NCBI Taxonomy" id="457502"/>
    <lineage>
        <taxon>Bacteria</taxon>
        <taxon>Pseudomonadati</taxon>
        <taxon>Pseudomonadota</taxon>
        <taxon>Betaproteobacteria</taxon>
        <taxon>Burkholderiales</taxon>
        <taxon>Comamonadaceae</taxon>
        <taxon>Polaromonas</taxon>
    </lineage>
</organism>
<dbReference type="InterPro" id="IPR022742">
    <property type="entry name" value="Hydrolase_4"/>
</dbReference>
<dbReference type="GO" id="GO:0016787">
    <property type="term" value="F:hydrolase activity"/>
    <property type="evidence" value="ECO:0007669"/>
    <property type="project" value="UniProtKB-KW"/>
</dbReference>
<dbReference type="EMBL" id="JBHSMX010000011">
    <property type="protein sequence ID" value="MFC5520800.1"/>
    <property type="molecule type" value="Genomic_DNA"/>
</dbReference>
<evidence type="ECO:0000313" key="2">
    <source>
        <dbReference type="EMBL" id="MFC5520800.1"/>
    </source>
</evidence>
<name>A0ABW0Q7S8_9BURK</name>
<evidence type="ECO:0000259" key="1">
    <source>
        <dbReference type="Pfam" id="PF12146"/>
    </source>
</evidence>
<proteinExistence type="predicted"/>
<sequence length="305" mass="33336">MLQTIRIPSDGLMLSGILSIPDQLAATMPGASYPIVVLLHGFGANKEDHVLAITHAFLDKLGYATLRFDMRGCGESEGERAKVLCEDQVRDAHNAVTWLLSNANVDTSRIGIFGHSFGAAIAVYAAATDNRIAACISSAGWGDGASKFREQHASPQAWEKFTSMMEDGRARSRAGESMRVSRFDIVPIPQHMRAGLPPGAFMDFPYEVVESMFRFRPNDVVAQIAPRPLLLLHPSFDSVTPTSQSIELFRHAKMPVDLHLFAGIDHFIFADENTIALNLLSDWLAKNLAGQDKACETHSKKGSGQ</sequence>
<evidence type="ECO:0000313" key="3">
    <source>
        <dbReference type="Proteomes" id="UP001596084"/>
    </source>
</evidence>
<dbReference type="SUPFAM" id="SSF53474">
    <property type="entry name" value="alpha/beta-Hydrolases"/>
    <property type="match status" value="1"/>
</dbReference>
<dbReference type="RefSeq" id="WP_068831107.1">
    <property type="nucleotide sequence ID" value="NZ_JBHSMX010000011.1"/>
</dbReference>
<dbReference type="InterPro" id="IPR029058">
    <property type="entry name" value="AB_hydrolase_fold"/>
</dbReference>
<keyword evidence="2" id="KW-0378">Hydrolase</keyword>
<reference evidence="3" key="1">
    <citation type="journal article" date="2019" name="Int. J. Syst. Evol. Microbiol.">
        <title>The Global Catalogue of Microorganisms (GCM) 10K type strain sequencing project: providing services to taxonomists for standard genome sequencing and annotation.</title>
        <authorList>
            <consortium name="The Broad Institute Genomics Platform"/>
            <consortium name="The Broad Institute Genome Sequencing Center for Infectious Disease"/>
            <person name="Wu L."/>
            <person name="Ma J."/>
        </authorList>
    </citation>
    <scope>NUCLEOTIDE SEQUENCE [LARGE SCALE GENOMIC DNA]</scope>
    <source>
        <strain evidence="3">CGMCC 4.7277</strain>
    </source>
</reference>
<dbReference type="InterPro" id="IPR050261">
    <property type="entry name" value="FrsA_esterase"/>
</dbReference>
<dbReference type="Proteomes" id="UP001596084">
    <property type="component" value="Unassembled WGS sequence"/>
</dbReference>
<gene>
    <name evidence="2" type="ORF">ACFPP7_07685</name>
</gene>
<keyword evidence="3" id="KW-1185">Reference proteome</keyword>